<evidence type="ECO:0000256" key="1">
    <source>
        <dbReference type="ARBA" id="ARBA00007865"/>
    </source>
</evidence>
<dbReference type="SUPFAM" id="SSF144232">
    <property type="entry name" value="HIT/MYND zinc finger-like"/>
    <property type="match status" value="1"/>
</dbReference>
<dbReference type="InterPro" id="IPR002893">
    <property type="entry name" value="Znf_MYND"/>
</dbReference>
<dbReference type="EMBL" id="CAJRGZ010000016">
    <property type="protein sequence ID" value="CAG5154080.1"/>
    <property type="molecule type" value="Genomic_DNA"/>
</dbReference>
<keyword evidence="3 5" id="KW-0863">Zinc-finger</keyword>
<dbReference type="PROSITE" id="PS50865">
    <property type="entry name" value="ZF_MYND_2"/>
    <property type="match status" value="1"/>
</dbReference>
<keyword evidence="4" id="KW-0862">Zinc</keyword>
<evidence type="ECO:0000256" key="5">
    <source>
        <dbReference type="PROSITE-ProRule" id="PRU00134"/>
    </source>
</evidence>
<dbReference type="InterPro" id="IPR037175">
    <property type="entry name" value="KFase_sf"/>
</dbReference>
<evidence type="ECO:0000313" key="7">
    <source>
        <dbReference type="EMBL" id="CAG5154080.1"/>
    </source>
</evidence>
<keyword evidence="8" id="KW-1185">Reference proteome</keyword>
<reference evidence="7" key="1">
    <citation type="submission" date="2021-05" db="EMBL/GenBank/DDBJ databases">
        <authorList>
            <person name="Stam R."/>
        </authorList>
    </citation>
    <scope>NUCLEOTIDE SEQUENCE</scope>
    <source>
        <strain evidence="7">CS162</strain>
    </source>
</reference>
<dbReference type="GO" id="GO:0004061">
    <property type="term" value="F:arylformamidase activity"/>
    <property type="evidence" value="ECO:0007669"/>
    <property type="project" value="InterPro"/>
</dbReference>
<dbReference type="GO" id="GO:0019441">
    <property type="term" value="P:L-tryptophan catabolic process to kynurenine"/>
    <property type="evidence" value="ECO:0007669"/>
    <property type="project" value="InterPro"/>
</dbReference>
<feature type="domain" description="MYND-type" evidence="6">
    <location>
        <begin position="226"/>
        <end position="268"/>
    </location>
</feature>
<dbReference type="PANTHER" id="PTHR34861:SF10">
    <property type="entry name" value="CYCLASE"/>
    <property type="match status" value="1"/>
</dbReference>
<evidence type="ECO:0000259" key="6">
    <source>
        <dbReference type="PROSITE" id="PS50865"/>
    </source>
</evidence>
<dbReference type="Pfam" id="PF01753">
    <property type="entry name" value="zf-MYND"/>
    <property type="match status" value="1"/>
</dbReference>
<accession>A0A8J2I088</accession>
<dbReference type="Pfam" id="PF04199">
    <property type="entry name" value="Cyclase"/>
    <property type="match status" value="1"/>
</dbReference>
<evidence type="ECO:0000256" key="4">
    <source>
        <dbReference type="ARBA" id="ARBA00022833"/>
    </source>
</evidence>
<proteinExistence type="inferred from homology"/>
<dbReference type="RefSeq" id="XP_043166998.1">
    <property type="nucleotide sequence ID" value="XM_043311063.1"/>
</dbReference>
<dbReference type="AlphaFoldDB" id="A0A8J2I088"/>
<dbReference type="SUPFAM" id="SSF48403">
    <property type="entry name" value="Ankyrin repeat"/>
    <property type="match status" value="1"/>
</dbReference>
<dbReference type="Proteomes" id="UP000676310">
    <property type="component" value="Unassembled WGS sequence"/>
</dbReference>
<evidence type="ECO:0000256" key="2">
    <source>
        <dbReference type="ARBA" id="ARBA00022723"/>
    </source>
</evidence>
<sequence>MDGMELRGWAYNNPTKPSRDLTDPVGQTLLAAFNQEFDALQNYCEMMIKQLGGTEEARETVRQDLYSKRWGPTRTPIYSVLLPALHVLPQKKQELLGIVRYLANDLKVPVDGKDIVGSTALFWSISTKPYVQPEFAQILFDAGASVNTKNRFNATAGSEIGQADIHGDTSKNVQMMKWYIEHGGDIDSKDTDGMNIKTLIEMLDKKVPAMTEVIKKGRSPRKEGDCTNCGRSPKDGKAFSACAKCKKARYCSQECQKVDWKGGYDELGRLNLLTPQRIAKATQENVKTGQSVSLDLPLNVPGPAFFGRKGLKHRIKTIGPGAFDDEVAFNTQSSSQWDGFRHFAHPKYECHYNGVLSDEIMADVDDDGEDGEEAPERSRKLGIDAWAKKGIIGRGILLDVYSWAQKSGKAYDPFTNHPITADDLLACAESQGTSFKTGDILLIRTGWLAAYNALSTSERSERGTMALDKHFYAGLDATESMKDILYDNYFAAAATDNANFEVWPPESYESSLHACMLSMWGMPIGELWDFETLAGMCREKGRWEFLVVSKPVNVPGGVGSLPNAVAIF</sequence>
<dbReference type="Gene3D" id="3.50.30.50">
    <property type="entry name" value="Putative cyclase"/>
    <property type="match status" value="1"/>
</dbReference>
<dbReference type="SUPFAM" id="SSF102198">
    <property type="entry name" value="Putative cyclase"/>
    <property type="match status" value="1"/>
</dbReference>
<evidence type="ECO:0000256" key="3">
    <source>
        <dbReference type="ARBA" id="ARBA00022771"/>
    </source>
</evidence>
<dbReference type="InterPro" id="IPR036770">
    <property type="entry name" value="Ankyrin_rpt-contain_sf"/>
</dbReference>
<protein>
    <recommendedName>
        <fullName evidence="6">MYND-type domain-containing protein</fullName>
    </recommendedName>
</protein>
<name>A0A8J2I088_9PLEO</name>
<dbReference type="PANTHER" id="PTHR34861">
    <property type="match status" value="1"/>
</dbReference>
<comment type="similarity">
    <text evidence="1">Belongs to the Cyclase 1 superfamily.</text>
</comment>
<evidence type="ECO:0000313" key="8">
    <source>
        <dbReference type="Proteomes" id="UP000676310"/>
    </source>
</evidence>
<dbReference type="GeneID" id="67015015"/>
<dbReference type="OrthoDB" id="5396at2759"/>
<gene>
    <name evidence="7" type="ORF">ALTATR162_LOCUS3457</name>
</gene>
<dbReference type="Gene3D" id="1.25.40.20">
    <property type="entry name" value="Ankyrin repeat-containing domain"/>
    <property type="match status" value="1"/>
</dbReference>
<dbReference type="GO" id="GO:0008270">
    <property type="term" value="F:zinc ion binding"/>
    <property type="evidence" value="ECO:0007669"/>
    <property type="project" value="UniProtKB-KW"/>
</dbReference>
<comment type="caution">
    <text evidence="7">The sequence shown here is derived from an EMBL/GenBank/DDBJ whole genome shotgun (WGS) entry which is preliminary data.</text>
</comment>
<dbReference type="Gene3D" id="6.10.140.2220">
    <property type="match status" value="1"/>
</dbReference>
<organism evidence="7 8">
    <name type="scientific">Alternaria atra</name>
    <dbReference type="NCBI Taxonomy" id="119953"/>
    <lineage>
        <taxon>Eukaryota</taxon>
        <taxon>Fungi</taxon>
        <taxon>Dikarya</taxon>
        <taxon>Ascomycota</taxon>
        <taxon>Pezizomycotina</taxon>
        <taxon>Dothideomycetes</taxon>
        <taxon>Pleosporomycetidae</taxon>
        <taxon>Pleosporales</taxon>
        <taxon>Pleosporineae</taxon>
        <taxon>Pleosporaceae</taxon>
        <taxon>Alternaria</taxon>
        <taxon>Alternaria sect. Ulocladioides</taxon>
    </lineage>
</organism>
<keyword evidence="2" id="KW-0479">Metal-binding</keyword>
<dbReference type="InterPro" id="IPR007325">
    <property type="entry name" value="KFase/CYL"/>
</dbReference>